<evidence type="ECO:0008006" key="4">
    <source>
        <dbReference type="Google" id="ProtNLM"/>
    </source>
</evidence>
<feature type="transmembrane region" description="Helical" evidence="1">
    <location>
        <begin position="55"/>
        <end position="76"/>
    </location>
</feature>
<keyword evidence="1" id="KW-0472">Membrane</keyword>
<evidence type="ECO:0000256" key="1">
    <source>
        <dbReference type="SAM" id="Phobius"/>
    </source>
</evidence>
<dbReference type="EMBL" id="KV582281">
    <property type="protein sequence ID" value="OPL33581.1"/>
    <property type="molecule type" value="Genomic_DNA"/>
</dbReference>
<evidence type="ECO:0000313" key="3">
    <source>
        <dbReference type="Proteomes" id="UP000266721"/>
    </source>
</evidence>
<evidence type="ECO:0000313" key="2">
    <source>
        <dbReference type="EMBL" id="OPL33581.1"/>
    </source>
</evidence>
<accession>A0A3L5TUH7</accession>
<comment type="caution">
    <text evidence="2">The sequence shown here is derived from an EMBL/GenBank/DDBJ whole genome shotgun (WGS) entry which is preliminary data.</text>
</comment>
<dbReference type="Proteomes" id="UP000266721">
    <property type="component" value="Unassembled WGS sequence"/>
</dbReference>
<keyword evidence="1" id="KW-0812">Transmembrane</keyword>
<organism evidence="2 3">
    <name type="scientific">Mytilus galloprovincialis</name>
    <name type="common">Mediterranean mussel</name>
    <dbReference type="NCBI Taxonomy" id="29158"/>
    <lineage>
        <taxon>Eukaryota</taxon>
        <taxon>Metazoa</taxon>
        <taxon>Spiralia</taxon>
        <taxon>Lophotrochozoa</taxon>
        <taxon>Mollusca</taxon>
        <taxon>Bivalvia</taxon>
        <taxon>Autobranchia</taxon>
        <taxon>Pteriomorphia</taxon>
        <taxon>Mytilida</taxon>
        <taxon>Mytiloidea</taxon>
        <taxon>Mytilidae</taxon>
        <taxon>Mytilinae</taxon>
        <taxon>Mytilus</taxon>
    </lineage>
</organism>
<proteinExistence type="predicted"/>
<keyword evidence="1" id="KW-1133">Transmembrane helix</keyword>
<dbReference type="AlphaFoldDB" id="A0A3L5TUH7"/>
<protein>
    <recommendedName>
        <fullName evidence="4">Transmembrane protein</fullName>
    </recommendedName>
</protein>
<name>A0A3L5TUH7_MYTGA</name>
<keyword evidence="3" id="KW-1185">Reference proteome</keyword>
<feature type="non-terminal residue" evidence="2">
    <location>
        <position position="1"/>
    </location>
</feature>
<reference evidence="2 3" key="1">
    <citation type="journal article" date="2016" name="PLoS ONE">
        <title>A First Insight into the Genome of the Filter-Feeder Mussel Mytilus galloprovincialis.</title>
        <authorList>
            <person name="Murgarella M."/>
            <person name="Puiu D."/>
            <person name="Novoa B."/>
            <person name="Figueras A."/>
            <person name="Posada D."/>
            <person name="Canchaya C."/>
        </authorList>
    </citation>
    <scope>NUCLEOTIDE SEQUENCE [LARGE SCALE GENOMIC DNA]</scope>
    <source>
        <tissue evidence="2">Muscle</tissue>
    </source>
</reference>
<gene>
    <name evidence="2" type="ORF">AM593_04574</name>
</gene>
<sequence length="138" mass="15599">MSFENTTFINISRSIKGDEEGKDEIQQNTIIETSDINCQSLTIDQAKKRKKVACVIIYLPCLLLMMGYIVCLIVYVQKYCYCTEYLTIISAAWIAAGLIVEAISHTCNDDNDNSQCERREQAIIKLETTNDLQTSSVI</sequence>